<dbReference type="GO" id="GO:0051301">
    <property type="term" value="P:cell division"/>
    <property type="evidence" value="ECO:0007669"/>
    <property type="project" value="UniProtKB-KW"/>
</dbReference>
<feature type="region of interest" description="Disordered" evidence="5">
    <location>
        <begin position="111"/>
        <end position="222"/>
    </location>
</feature>
<keyword evidence="2 4" id="KW-0195">Cyclin</keyword>
<sequence length="550" mass="63740">MNGASDENAENRFGEENEENQHFLRRKAQRKCRPHALAYRNTNIGGSLSQECELLHKKRTYVSISKKSLLLDKRRKHNTFQERNQEPPTRSRWLPTGMPAFTVFCDEDNGQEVASSKNSEENDRQQGERNKRSGEISTEYLQVPRKIRRPLAILSPNREDSGSEDSRTPLTNLSPNREDSDSESNRRTLSNLSSNRKQSDSENSISSDTSLETNEDEDSYYSRGSIASSADYRDIYANELRLDDEMAPNVDSVSYSIQRAPRHFPNTSSQVPSTSSSIIYTIEEHEDRVRTDPVYDMDIYVYMRYRELKLCPSGDFLEFQEEICGEVRRLLVEWICDSAREFNLSTESLHMAVSIVDRVLNTLQCPREKLQLLGAVALLLASKFEEIYPPEMKEFARITAYTFHEKEIIRMERIVFARIAYQLLAPTSWWFASRLVRMAHVPRIIYCMMRYLLELALLDHTFLDFRPSVIGAASFFLSNVIFRSDYLLSITETDIGLDELRSPARKMLELFHEVPNKDYCSVFEKYATEKYEQVSCLILPDNFSELDIAH</sequence>
<dbReference type="Pfam" id="PF02984">
    <property type="entry name" value="Cyclin_C"/>
    <property type="match status" value="1"/>
</dbReference>
<feature type="region of interest" description="Disordered" evidence="5">
    <location>
        <begin position="1"/>
        <end position="30"/>
    </location>
</feature>
<feature type="compositionally biased region" description="Basic and acidic residues" evidence="5">
    <location>
        <begin position="9"/>
        <end position="22"/>
    </location>
</feature>
<feature type="compositionally biased region" description="Basic and acidic residues" evidence="5">
    <location>
        <begin position="157"/>
        <end position="167"/>
    </location>
</feature>
<feature type="domain" description="Cyclin-like" evidence="6">
    <location>
        <begin position="433"/>
        <end position="509"/>
    </location>
</feature>
<comment type="caution">
    <text evidence="8">The sequence shown here is derived from an EMBL/GenBank/DDBJ whole genome shotgun (WGS) entry which is preliminary data.</text>
</comment>
<keyword evidence="1" id="KW-0132">Cell division</keyword>
<dbReference type="InterPro" id="IPR006671">
    <property type="entry name" value="Cyclin_N"/>
</dbReference>
<dbReference type="SMART" id="SM00385">
    <property type="entry name" value="CYCLIN"/>
    <property type="match status" value="2"/>
</dbReference>
<dbReference type="Gene3D" id="1.10.472.10">
    <property type="entry name" value="Cyclin-like"/>
    <property type="match status" value="2"/>
</dbReference>
<evidence type="ECO:0000256" key="4">
    <source>
        <dbReference type="RuleBase" id="RU000383"/>
    </source>
</evidence>
<feature type="domain" description="Cyclin-like" evidence="6">
    <location>
        <begin position="333"/>
        <end position="417"/>
    </location>
</feature>
<proteinExistence type="inferred from homology"/>
<name>A0A8J2MB14_9BILA</name>
<comment type="similarity">
    <text evidence="4">Belongs to the cyclin family.</text>
</comment>
<accession>A0A8J2MB14</accession>
<reference evidence="8" key="1">
    <citation type="submission" date="2021-09" db="EMBL/GenBank/DDBJ databases">
        <authorList>
            <consortium name="Pathogen Informatics"/>
        </authorList>
    </citation>
    <scope>NUCLEOTIDE SEQUENCE</scope>
</reference>
<feature type="region of interest" description="Disordered" evidence="5">
    <location>
        <begin position="75"/>
        <end position="96"/>
    </location>
</feature>
<dbReference type="SMART" id="SM01332">
    <property type="entry name" value="Cyclin_C"/>
    <property type="match status" value="1"/>
</dbReference>
<feature type="compositionally biased region" description="Low complexity" evidence="5">
    <location>
        <begin position="187"/>
        <end position="210"/>
    </location>
</feature>
<dbReference type="InterPro" id="IPR013763">
    <property type="entry name" value="Cyclin-like_dom"/>
</dbReference>
<gene>
    <name evidence="8" type="ORF">CJOHNSTONI_LOCUS8238</name>
</gene>
<feature type="compositionally biased region" description="Basic and acidic residues" evidence="5">
    <location>
        <begin position="118"/>
        <end position="134"/>
    </location>
</feature>
<keyword evidence="3" id="KW-0131">Cell cycle</keyword>
<dbReference type="AlphaFoldDB" id="A0A8J2MB14"/>
<dbReference type="SUPFAM" id="SSF47954">
    <property type="entry name" value="Cyclin-like"/>
    <property type="match status" value="2"/>
</dbReference>
<evidence type="ECO:0000259" key="6">
    <source>
        <dbReference type="SMART" id="SM00385"/>
    </source>
</evidence>
<evidence type="ECO:0000313" key="8">
    <source>
        <dbReference type="EMBL" id="CAG9538540.1"/>
    </source>
</evidence>
<dbReference type="InterPro" id="IPR004367">
    <property type="entry name" value="Cyclin_C-dom"/>
</dbReference>
<evidence type="ECO:0000256" key="2">
    <source>
        <dbReference type="ARBA" id="ARBA00023127"/>
    </source>
</evidence>
<dbReference type="PANTHER" id="PTHR10177">
    <property type="entry name" value="CYCLINS"/>
    <property type="match status" value="1"/>
</dbReference>
<evidence type="ECO:0000256" key="5">
    <source>
        <dbReference type="SAM" id="MobiDB-lite"/>
    </source>
</evidence>
<evidence type="ECO:0000256" key="1">
    <source>
        <dbReference type="ARBA" id="ARBA00022618"/>
    </source>
</evidence>
<dbReference type="InterPro" id="IPR036915">
    <property type="entry name" value="Cyclin-like_sf"/>
</dbReference>
<dbReference type="Pfam" id="PF00134">
    <property type="entry name" value="Cyclin_N"/>
    <property type="match status" value="1"/>
</dbReference>
<feature type="compositionally biased region" description="Basic and acidic residues" evidence="5">
    <location>
        <begin position="176"/>
        <end position="186"/>
    </location>
</feature>
<evidence type="ECO:0000313" key="9">
    <source>
        <dbReference type="Proteomes" id="UP000746747"/>
    </source>
</evidence>
<dbReference type="PROSITE" id="PS00292">
    <property type="entry name" value="CYCLINS"/>
    <property type="match status" value="1"/>
</dbReference>
<dbReference type="OrthoDB" id="5590282at2759"/>
<dbReference type="EMBL" id="CAKAEH010001670">
    <property type="protein sequence ID" value="CAG9538540.1"/>
    <property type="molecule type" value="Genomic_DNA"/>
</dbReference>
<dbReference type="GO" id="GO:0000278">
    <property type="term" value="P:mitotic cell cycle"/>
    <property type="evidence" value="ECO:0007669"/>
    <property type="project" value="UniProtKB-ARBA"/>
</dbReference>
<dbReference type="InterPro" id="IPR039361">
    <property type="entry name" value="Cyclin"/>
</dbReference>
<dbReference type="CDD" id="cd20537">
    <property type="entry name" value="CYCLIN_CCNO-like_rpt2"/>
    <property type="match status" value="1"/>
</dbReference>
<evidence type="ECO:0008006" key="10">
    <source>
        <dbReference type="Google" id="ProtNLM"/>
    </source>
</evidence>
<evidence type="ECO:0000259" key="7">
    <source>
        <dbReference type="SMART" id="SM01332"/>
    </source>
</evidence>
<dbReference type="InterPro" id="IPR048258">
    <property type="entry name" value="Cyclins_cyclin-box"/>
</dbReference>
<dbReference type="Proteomes" id="UP000746747">
    <property type="component" value="Unassembled WGS sequence"/>
</dbReference>
<keyword evidence="9" id="KW-1185">Reference proteome</keyword>
<feature type="domain" description="Cyclin C-terminal" evidence="7">
    <location>
        <begin position="426"/>
        <end position="540"/>
    </location>
</feature>
<organism evidence="8 9">
    <name type="scientific">Cercopithifilaria johnstoni</name>
    <dbReference type="NCBI Taxonomy" id="2874296"/>
    <lineage>
        <taxon>Eukaryota</taxon>
        <taxon>Metazoa</taxon>
        <taxon>Ecdysozoa</taxon>
        <taxon>Nematoda</taxon>
        <taxon>Chromadorea</taxon>
        <taxon>Rhabditida</taxon>
        <taxon>Spirurina</taxon>
        <taxon>Spiruromorpha</taxon>
        <taxon>Filarioidea</taxon>
        <taxon>Onchocercidae</taxon>
        <taxon>Cercopithifilaria</taxon>
    </lineage>
</organism>
<dbReference type="FunFam" id="1.10.472.10:FF:000001">
    <property type="entry name" value="G2/mitotic-specific cyclin"/>
    <property type="match status" value="1"/>
</dbReference>
<protein>
    <recommendedName>
        <fullName evidence="10">Cyclin N-terminal domain-containing protein</fullName>
    </recommendedName>
</protein>
<evidence type="ECO:0000256" key="3">
    <source>
        <dbReference type="ARBA" id="ARBA00023306"/>
    </source>
</evidence>